<accession>A0A1T4NRH5</accession>
<dbReference type="Proteomes" id="UP000189933">
    <property type="component" value="Unassembled WGS sequence"/>
</dbReference>
<feature type="transmembrane region" description="Helical" evidence="1">
    <location>
        <begin position="106"/>
        <end position="127"/>
    </location>
</feature>
<dbReference type="Pfam" id="PF04143">
    <property type="entry name" value="Sulf_transp"/>
    <property type="match status" value="1"/>
</dbReference>
<proteinExistence type="predicted"/>
<keyword evidence="1" id="KW-1133">Transmembrane helix</keyword>
<reference evidence="3" key="1">
    <citation type="submission" date="2017-02" db="EMBL/GenBank/DDBJ databases">
        <authorList>
            <person name="Varghese N."/>
            <person name="Submissions S."/>
        </authorList>
    </citation>
    <scope>NUCLEOTIDE SEQUENCE [LARGE SCALE GENOMIC DNA]</scope>
    <source>
        <strain evidence="3">DSM 16521</strain>
    </source>
</reference>
<feature type="transmembrane region" description="Helical" evidence="1">
    <location>
        <begin position="29"/>
        <end position="48"/>
    </location>
</feature>
<keyword evidence="1" id="KW-0472">Membrane</keyword>
<evidence type="ECO:0000313" key="3">
    <source>
        <dbReference type="Proteomes" id="UP000189933"/>
    </source>
</evidence>
<sequence length="195" mass="22036">MRKQWFLFSLGLLVMISVAWYLSRQAGGLAGAWLFGIIFGFTLQRSRFCMASMLRDYFLFGFKQPARALFLLMLVTTIGFTIVRVWRQATGHTIVGYWEPWGWGTVIGGLLFGLGMVLAGGCASGMLMRMGEGYAMQWLAFIAFLLGTGLAVWLFPWWQQALRAPVDLATRFPLWGLATTQIAILTLIWYKLRGE</sequence>
<feature type="transmembrane region" description="Helical" evidence="1">
    <location>
        <begin position="139"/>
        <end position="160"/>
    </location>
</feature>
<dbReference type="AlphaFoldDB" id="A0A1T4NRH5"/>
<protein>
    <submittedName>
        <fullName evidence="2">Uncharacterized protein</fullName>
    </submittedName>
</protein>
<dbReference type="OrthoDB" id="9794165at2"/>
<feature type="transmembrane region" description="Helical" evidence="1">
    <location>
        <begin position="68"/>
        <end position="86"/>
    </location>
</feature>
<feature type="transmembrane region" description="Helical" evidence="1">
    <location>
        <begin position="172"/>
        <end position="190"/>
    </location>
</feature>
<gene>
    <name evidence="2" type="ORF">SAMN02745885_00990</name>
</gene>
<feature type="transmembrane region" description="Helical" evidence="1">
    <location>
        <begin position="5"/>
        <end position="23"/>
    </location>
</feature>
<organism evidence="2 3">
    <name type="scientific">Carboxydocella sporoproducens DSM 16521</name>
    <dbReference type="NCBI Taxonomy" id="1121270"/>
    <lineage>
        <taxon>Bacteria</taxon>
        <taxon>Bacillati</taxon>
        <taxon>Bacillota</taxon>
        <taxon>Clostridia</taxon>
        <taxon>Eubacteriales</taxon>
        <taxon>Clostridiales Family XVI. Incertae Sedis</taxon>
        <taxon>Carboxydocella</taxon>
    </lineage>
</organism>
<evidence type="ECO:0000256" key="1">
    <source>
        <dbReference type="SAM" id="Phobius"/>
    </source>
</evidence>
<keyword evidence="3" id="KW-1185">Reference proteome</keyword>
<dbReference type="InterPro" id="IPR007272">
    <property type="entry name" value="Sulf_transp_TsuA/YedE"/>
</dbReference>
<dbReference type="EMBL" id="FUXM01000008">
    <property type="protein sequence ID" value="SJZ81727.1"/>
    <property type="molecule type" value="Genomic_DNA"/>
</dbReference>
<name>A0A1T4NRH5_9FIRM</name>
<keyword evidence="1" id="KW-0812">Transmembrane</keyword>
<evidence type="ECO:0000313" key="2">
    <source>
        <dbReference type="EMBL" id="SJZ81727.1"/>
    </source>
</evidence>
<dbReference type="RefSeq" id="WP_078665085.1">
    <property type="nucleotide sequence ID" value="NZ_FUXM01000008.1"/>
</dbReference>